<evidence type="ECO:0000313" key="1">
    <source>
        <dbReference type="EMBL" id="PQM35764.1"/>
    </source>
</evidence>
<comment type="caution">
    <text evidence="1">The sequence shown here is derived from an EMBL/GenBank/DDBJ whole genome shotgun (WGS) entry which is preliminary data.</text>
</comment>
<gene>
    <name evidence="1" type="ORF">Pyn_19687</name>
</gene>
<keyword evidence="2" id="KW-1185">Reference proteome</keyword>
<organism evidence="1 2">
    <name type="scientific">Prunus yedoensis var. nudiflora</name>
    <dbReference type="NCBI Taxonomy" id="2094558"/>
    <lineage>
        <taxon>Eukaryota</taxon>
        <taxon>Viridiplantae</taxon>
        <taxon>Streptophyta</taxon>
        <taxon>Embryophyta</taxon>
        <taxon>Tracheophyta</taxon>
        <taxon>Spermatophyta</taxon>
        <taxon>Magnoliopsida</taxon>
        <taxon>eudicotyledons</taxon>
        <taxon>Gunneridae</taxon>
        <taxon>Pentapetalae</taxon>
        <taxon>rosids</taxon>
        <taxon>fabids</taxon>
        <taxon>Rosales</taxon>
        <taxon>Rosaceae</taxon>
        <taxon>Amygdaloideae</taxon>
        <taxon>Amygdaleae</taxon>
        <taxon>Prunus</taxon>
    </lineage>
</organism>
<name>A0A314UH96_PRUYE</name>
<proteinExistence type="predicted"/>
<evidence type="ECO:0000313" key="2">
    <source>
        <dbReference type="Proteomes" id="UP000250321"/>
    </source>
</evidence>
<sequence>MGRRGLQPTNRPKPCHGKWPFSTRGLWEVMAGAPPVDPRRLKISAAKPYCYAIMPLQHVGKAADSGHHVYFAQPVAL</sequence>
<protein>
    <submittedName>
        <fullName evidence="1">Uncharacterized protein</fullName>
    </submittedName>
</protein>
<dbReference type="AlphaFoldDB" id="A0A314UH96"/>
<reference evidence="1 2" key="1">
    <citation type="submission" date="2018-02" db="EMBL/GenBank/DDBJ databases">
        <title>Draft genome of wild Prunus yedoensis var. nudiflora.</title>
        <authorList>
            <person name="Baek S."/>
            <person name="Kim J.-H."/>
            <person name="Choi K."/>
            <person name="Kim G.-B."/>
            <person name="Cho A."/>
            <person name="Jang H."/>
            <person name="Shin C.-H."/>
            <person name="Yu H.-J."/>
            <person name="Mun J.-H."/>
        </authorList>
    </citation>
    <scope>NUCLEOTIDE SEQUENCE [LARGE SCALE GENOMIC DNA]</scope>
    <source>
        <strain evidence="2">cv. Jeju island</strain>
        <tissue evidence="1">Leaf</tissue>
    </source>
</reference>
<dbReference type="EMBL" id="PJQY01003632">
    <property type="protein sequence ID" value="PQM35764.1"/>
    <property type="molecule type" value="Genomic_DNA"/>
</dbReference>
<accession>A0A314UH96</accession>
<dbReference type="Proteomes" id="UP000250321">
    <property type="component" value="Unassembled WGS sequence"/>
</dbReference>